<dbReference type="AlphaFoldDB" id="A0A0F9CBE2"/>
<accession>A0A0F9CBE2</accession>
<comment type="caution">
    <text evidence="1">The sequence shown here is derived from an EMBL/GenBank/DDBJ whole genome shotgun (WGS) entry which is preliminary data.</text>
</comment>
<sequence>MNWREQLRKLCNTSCTDIGICTPEHEVRCQVRYLESKLNMVTDGYNLLKRMLKKFTTKRSKE</sequence>
<gene>
    <name evidence="1" type="ORF">LCGC14_2346190</name>
</gene>
<name>A0A0F9CBE2_9ZZZZ</name>
<reference evidence="1" key="1">
    <citation type="journal article" date="2015" name="Nature">
        <title>Complex archaea that bridge the gap between prokaryotes and eukaryotes.</title>
        <authorList>
            <person name="Spang A."/>
            <person name="Saw J.H."/>
            <person name="Jorgensen S.L."/>
            <person name="Zaremba-Niedzwiedzka K."/>
            <person name="Martijn J."/>
            <person name="Lind A.E."/>
            <person name="van Eijk R."/>
            <person name="Schleper C."/>
            <person name="Guy L."/>
            <person name="Ettema T.J."/>
        </authorList>
    </citation>
    <scope>NUCLEOTIDE SEQUENCE</scope>
</reference>
<organism evidence="1">
    <name type="scientific">marine sediment metagenome</name>
    <dbReference type="NCBI Taxonomy" id="412755"/>
    <lineage>
        <taxon>unclassified sequences</taxon>
        <taxon>metagenomes</taxon>
        <taxon>ecological metagenomes</taxon>
    </lineage>
</organism>
<proteinExistence type="predicted"/>
<protein>
    <submittedName>
        <fullName evidence="1">Uncharacterized protein</fullName>
    </submittedName>
</protein>
<evidence type="ECO:0000313" key="1">
    <source>
        <dbReference type="EMBL" id="KKL46374.1"/>
    </source>
</evidence>
<dbReference type="EMBL" id="LAZR01034053">
    <property type="protein sequence ID" value="KKL46374.1"/>
    <property type="molecule type" value="Genomic_DNA"/>
</dbReference>